<evidence type="ECO:0000313" key="2">
    <source>
        <dbReference type="EMBL" id="WZC50940.2"/>
    </source>
</evidence>
<organism evidence="2 3">
    <name type="scientific">Yoonia phaeophyticola</name>
    <dbReference type="NCBI Taxonomy" id="3137369"/>
    <lineage>
        <taxon>Bacteria</taxon>
        <taxon>Pseudomonadati</taxon>
        <taxon>Pseudomonadota</taxon>
        <taxon>Alphaproteobacteria</taxon>
        <taxon>Rhodobacterales</taxon>
        <taxon>Paracoccaceae</taxon>
        <taxon>Yoonia</taxon>
    </lineage>
</organism>
<reference evidence="3" key="1">
    <citation type="submission" date="2024-04" db="EMBL/GenBank/DDBJ databases">
        <title>Phylogenomic analyses of a clade within the roseobacter group suggest taxonomic reassignments of species of the genera Aestuariivita, Citreicella, Loktanella, Nautella, Pelagibaca, Ruegeria, Thalassobius, Thiobacimonas and Tropicibacter, and the proposal o.</title>
        <authorList>
            <person name="Jeon C.O."/>
        </authorList>
    </citation>
    <scope>NUCLEOTIDE SEQUENCE [LARGE SCALE GENOMIC DNA]</scope>
    <source>
        <strain evidence="3">BS5-3</strain>
    </source>
</reference>
<protein>
    <recommendedName>
        <fullName evidence="4">DUF3035 domain-containing protein</fullName>
    </recommendedName>
</protein>
<name>A0ABZ2VBN9_9RHOB</name>
<keyword evidence="1" id="KW-0732">Signal</keyword>
<evidence type="ECO:0008006" key="4">
    <source>
        <dbReference type="Google" id="ProtNLM"/>
    </source>
</evidence>
<feature type="signal peptide" evidence="1">
    <location>
        <begin position="1"/>
        <end position="18"/>
    </location>
</feature>
<gene>
    <name evidence="2" type="ORF">AABB29_09180</name>
</gene>
<feature type="chain" id="PRO_5046489096" description="DUF3035 domain-containing protein" evidence="1">
    <location>
        <begin position="19"/>
        <end position="79"/>
    </location>
</feature>
<evidence type="ECO:0000256" key="1">
    <source>
        <dbReference type="SAM" id="SignalP"/>
    </source>
</evidence>
<sequence>MRAMRFCLSFALLLSACAEFPALEGTISDAARDAPYPTLQPLPENYVGLPVADDPLSARIAALQARAARLRRIDISALQ</sequence>
<keyword evidence="3" id="KW-1185">Reference proteome</keyword>
<proteinExistence type="predicted"/>
<dbReference type="EMBL" id="CP150951">
    <property type="protein sequence ID" value="WZC50940.2"/>
    <property type="molecule type" value="Genomic_DNA"/>
</dbReference>
<dbReference type="Proteomes" id="UP001440612">
    <property type="component" value="Chromosome"/>
</dbReference>
<dbReference type="PROSITE" id="PS51257">
    <property type="entry name" value="PROKAR_LIPOPROTEIN"/>
    <property type="match status" value="1"/>
</dbReference>
<accession>A0ABZ2VBN9</accession>
<evidence type="ECO:0000313" key="3">
    <source>
        <dbReference type="Proteomes" id="UP001440612"/>
    </source>
</evidence>
<dbReference type="RefSeq" id="WP_373636704.1">
    <property type="nucleotide sequence ID" value="NZ_CP150951.2"/>
</dbReference>